<proteinExistence type="predicted"/>
<evidence type="ECO:0008006" key="5">
    <source>
        <dbReference type="Google" id="ProtNLM"/>
    </source>
</evidence>
<protein>
    <recommendedName>
        <fullName evidence="5">Gliding motility protein SprA N-terminal domain-containing protein</fullName>
    </recommendedName>
</protein>
<feature type="compositionally biased region" description="Basic and acidic residues" evidence="1">
    <location>
        <begin position="1712"/>
        <end position="1765"/>
    </location>
</feature>
<accession>B0VI40</accession>
<evidence type="ECO:0000313" key="4">
    <source>
        <dbReference type="Proteomes" id="UP000002019"/>
    </source>
</evidence>
<dbReference type="RefSeq" id="WP_015424869.1">
    <property type="nucleotide sequence ID" value="NC_020449.1"/>
</dbReference>
<dbReference type="HOGENOM" id="CLU_228605_0_0_0"/>
<feature type="signal peptide" evidence="2">
    <location>
        <begin position="1"/>
        <end position="19"/>
    </location>
</feature>
<dbReference type="eggNOG" id="COG1747">
    <property type="taxonomic scope" value="Bacteria"/>
</dbReference>
<feature type="compositionally biased region" description="Basic and acidic residues" evidence="1">
    <location>
        <begin position="1814"/>
        <end position="1824"/>
    </location>
</feature>
<reference evidence="3 4" key="1">
    <citation type="journal article" date="2008" name="J. Bacteriol.">
        <title>'Candidatus Cloacamonas acidaminovorans': genome sequence reconstruction provides a first glimpse of a new bacterial division.</title>
        <authorList>
            <person name="Pelletier E."/>
            <person name="Kreimeyer A."/>
            <person name="Bocs S."/>
            <person name="Rouy Z."/>
            <person name="Gyapay G."/>
            <person name="Chouari R."/>
            <person name="Riviere D."/>
            <person name="Ganesan A."/>
            <person name="Daegelen P."/>
            <person name="Sghir A."/>
            <person name="Cohen G.N."/>
            <person name="Medigue C."/>
            <person name="Weissenbach J."/>
            <person name="Le Paslier D."/>
        </authorList>
    </citation>
    <scope>NUCLEOTIDE SEQUENCE [LARGE SCALE GENOMIC DNA]</scope>
    <source>
        <strain evidence="4">Evry</strain>
    </source>
</reference>
<keyword evidence="2" id="KW-0732">Signal</keyword>
<evidence type="ECO:0000256" key="2">
    <source>
        <dbReference type="SAM" id="SignalP"/>
    </source>
</evidence>
<feature type="chain" id="PRO_5002757845" description="Gliding motility protein SprA N-terminal domain-containing protein" evidence="2">
    <location>
        <begin position="20"/>
        <end position="2130"/>
    </location>
</feature>
<dbReference type="KEGG" id="caci:CLOAM1149"/>
<gene>
    <name evidence="3" type="ordered locus">CLOAM1149</name>
</gene>
<feature type="compositionally biased region" description="Basic and acidic residues" evidence="1">
    <location>
        <begin position="1796"/>
        <end position="1806"/>
    </location>
</feature>
<name>B0VI40_CLOAI</name>
<dbReference type="OrthoDB" id="9806090at2"/>
<evidence type="ECO:0000256" key="1">
    <source>
        <dbReference type="SAM" id="MobiDB-lite"/>
    </source>
</evidence>
<keyword evidence="4" id="KW-1185">Reference proteome</keyword>
<sequence>MTKKLFACLILLALTVLWATETVPEVSNPPEDDQTEQKGIFPARYFRPKKEIKRELDPLTEKALYPRLYLTEYNPIINNRIEVYKINKGMNYYKTKPYEIPAFAPEYKEEIDFANGKVILCVQVGNYKIAPDVPISFDRYFSNMQTKAFHKSLIANFKTQEQVAQTVSSGLFKDLTLLPEIAMPKAMQKVLGSSAGRLNLDGTQKLTMQVSNTHRKQVPIYDQSGKNVFDLKMEMETNLRLSGTIGDKIAVNFKYNSKQDEELFDMNNVNVKYTGYDDEFIQSIEGGNIALSLSGSRYVSYSASSQGLFGITTKFKYGNLDLSVIASKEESQKNTQTYIGKSQADSSTVSSWKYARRTMYYLHDPYQLYQLKTGTNIPPGWINNAIETAPDGSWIVNENFLPANGTVRLFYDDANYTNNTASAVGDTIYYSNNMRPPYEPCYDELIEGTDFVTDYDSGIITILKTIDRTATLGVQYTRRDGVQVPPPNSDTSRLHVKVLRKKYQEYIPYDPNDELNTWHLQMRNIYDMGRTNIKNDGFELQVYTVNVDLTRNYNLPDNLVFGDISTYNDYLRLNANGSPDGLINGDDATVNLTNGWIIMPFIEPMRGLGDGIIYRKENEDEYSYQDSTSIFINIKGKIGREAIELSSMGVLKGSVKVKVNGNEQRENIDYIVDYDFGRITFLTAAGKDPDAKIEIEFESRTLFSVAQKNLAGIRANWKLSDYAKLGGTLIYRSEDVSDRRPRIGNENIEMLMGDVDGELTFKPAFITKWLDALPLINTTAPSQLSMSGEVAFTMPNIYGDPKSKKKEAYLDDMESIMDSYPLGVTYNTWMLGSKPFSTSYAKGRINWFNPKDVKRKDIEAEATLTEQEKDEYVTVLTMIVKPNPVQIPGSTTHSWAGIMKYLGNQLDFSQKKYLEVYAKLEPLYPNTNIYPNVTMHIDLGDINEDFYTEYGGYGVLNSEDVNRDGVLTISEDIGLDGIPKNQPGHDPNDIAYPASGNDYSGVNGTEENRILDTEDLDGNGVLNTLDRYLSYSFSLTSPDSSLVVDSYNQWRMFRIPLNDEQYYQMVNSSGTNIQPSLQKISYARIWLDTDAQMDVKVRIADISVVGNKWQDNFIRQFKYGNAPPPNSYVQYYNPIIEPSVLIAKNTSYISGIVTNQKNFTHYTSPAGTWYTEEKKESAESALTLEVNHLQRDQMCLLRQRMLDTQNLLSYDKIRFWVYPEAAQGSYSNLDSLYIIFRIGADSLNYYQVRQRVPVRPYNAKMNAKDWIQLEYNLQDLISLKEINPNAEADSLVNIIPGDEGQLGKYYRGKPSLINIRDIYLGVYVPGAHFYANQMDIKEFSGIIYFNDIRVADPYEDLGIAKRLSVSGTFADVATINVDFEDKSENFNTTIQRGRSNTFTSTQSLNITNKIFLNKLFPNSWNLDMPLSLTRNYSLGTPRFRANSDLLRANIADPELKKIEKTEHLAYSADFGFSQKQAPKNKILQYTVYRTSLSGRIESSYNNTSTAVDTLLAYRGTLNYNLNIPAEKTSFKLFKNYRLGYFPNTFSNSVTFSSNEPKSWDRLTTVDSLVWNKRSQTTDTRTITTDNNLSWSLLSDLTATARLNTKRDLLQKDYLYDINIGKQTEYVQDLGLNYSPNYLPQVFNFTSSVSARYTDTQRKYTQYVESQAVDTYQRDGNTNRSIRMNLTLMNSSLLSNWAMKMKSKLPPESVSPKGKEDEGSAKTEMTEEDKKKQEEQKKREEMKKEEEQKKQEEMKKEEEQKLSEEEIQKRKDELARLEAEGKLADLSEEELNKLMEDIFGNGEKEEKTEEEEKETETTKPSETKEPGFNPVITLVNALAMLKNITASYQNTYMMNYARKTNPFPFSFQIGLPHTVPYDSLEAVSNDNTLTLGSGITFSRRVDSIINCSLMSNRRYASASNQTIGYTFPDITLSVMDIETLLGLGKYISGSRLNTGFQYTVRQNGNLDWVKPKQESYTYALNPLLGFTGNLFKVVSTNLSFSLSQTKNITDMDTYEILKTSNTQSLNGNISYSFRAAKGFSVPFTKKKIHIKNELTSSLGITYENNFDKTKGSTTSQVDRNTSRFAISPQATYQFDANIRGGLTGSYEVNSDKKTEDGTSIFSLGVWVEINL</sequence>
<organism evidence="3 4">
    <name type="scientific">Cloacimonas acidaminovorans (strain Evry)</name>
    <dbReference type="NCBI Taxonomy" id="459349"/>
    <lineage>
        <taxon>Bacteria</taxon>
        <taxon>Pseudomonadati</taxon>
        <taxon>Candidatus Cloacimonadota</taxon>
        <taxon>Candidatus Cloacimonadia</taxon>
        <taxon>Candidatus Cloacimonadales</taxon>
        <taxon>Candidatus Cloacimonadaceae</taxon>
        <taxon>Candidatus Cloacimonas</taxon>
    </lineage>
</organism>
<dbReference type="STRING" id="459349.CLOAM1149"/>
<feature type="region of interest" description="Disordered" evidence="1">
    <location>
        <begin position="1796"/>
        <end position="1827"/>
    </location>
</feature>
<dbReference type="Proteomes" id="UP000002019">
    <property type="component" value="Chromosome"/>
</dbReference>
<evidence type="ECO:0000313" key="3">
    <source>
        <dbReference type="EMBL" id="CAO81011.1"/>
    </source>
</evidence>
<dbReference type="EMBL" id="CU466930">
    <property type="protein sequence ID" value="CAO81011.1"/>
    <property type="molecule type" value="Genomic_DNA"/>
</dbReference>
<dbReference type="eggNOG" id="COG3064">
    <property type="taxonomic scope" value="Bacteria"/>
</dbReference>
<feature type="region of interest" description="Disordered" evidence="1">
    <location>
        <begin position="1702"/>
        <end position="1765"/>
    </location>
</feature>